<dbReference type="AlphaFoldDB" id="A0A9X0MK47"/>
<dbReference type="EMBL" id="LOMO01000001">
    <property type="protein sequence ID" value="KXY51327.1"/>
    <property type="molecule type" value="Genomic_DNA"/>
</dbReference>
<accession>A0A9X0MK47</accession>
<protein>
    <submittedName>
        <fullName evidence="1">Uncharacterized protein</fullName>
    </submittedName>
</protein>
<proteinExistence type="predicted"/>
<sequence length="77" mass="9334">MNMIDEKKKSVVDWIWSRYGKCSDSFMYHLIEIDLPLLNLSEMVRNKEKKSIIMDTEEMKKQFIEEIDYIKRTEGKI</sequence>
<organism evidence="1 2">
    <name type="scientific">Bacillus cereus</name>
    <dbReference type="NCBI Taxonomy" id="1396"/>
    <lineage>
        <taxon>Bacteria</taxon>
        <taxon>Bacillati</taxon>
        <taxon>Bacillota</taxon>
        <taxon>Bacilli</taxon>
        <taxon>Bacillales</taxon>
        <taxon>Bacillaceae</taxon>
        <taxon>Bacillus</taxon>
        <taxon>Bacillus cereus group</taxon>
    </lineage>
</organism>
<evidence type="ECO:0000313" key="1">
    <source>
        <dbReference type="EMBL" id="KXY51327.1"/>
    </source>
</evidence>
<reference evidence="1 2" key="1">
    <citation type="submission" date="2015-12" db="EMBL/GenBank/DDBJ databases">
        <title>Bacillus cereus Group isolate.</title>
        <authorList>
            <person name="Kovac J."/>
        </authorList>
    </citation>
    <scope>NUCLEOTIDE SEQUENCE [LARGE SCALE GENOMIC DNA]</scope>
    <source>
        <strain evidence="1 2">FSL K6-0073</strain>
    </source>
</reference>
<gene>
    <name evidence="1" type="ORF">AT268_33135</name>
</gene>
<evidence type="ECO:0000313" key="2">
    <source>
        <dbReference type="Proteomes" id="UP000075476"/>
    </source>
</evidence>
<dbReference type="Proteomes" id="UP000075476">
    <property type="component" value="Unassembled WGS sequence"/>
</dbReference>
<comment type="caution">
    <text evidence="1">The sequence shown here is derived from an EMBL/GenBank/DDBJ whole genome shotgun (WGS) entry which is preliminary data.</text>
</comment>
<name>A0A9X0MK47_BACCE</name>